<protein>
    <recommendedName>
        <fullName evidence="7">BHLH domain-containing protein</fullName>
    </recommendedName>
</protein>
<dbReference type="Gene3D" id="4.10.280.10">
    <property type="entry name" value="Helix-loop-helix DNA-binding domain"/>
    <property type="match status" value="1"/>
</dbReference>
<reference evidence="8 9" key="1">
    <citation type="journal article" date="2018" name="Proc. Natl. Acad. Sci. U.S.A.">
        <title>Draft genome sequence of Camellia sinensis var. sinensis provides insights into the evolution of the tea genome and tea quality.</title>
        <authorList>
            <person name="Wei C."/>
            <person name="Yang H."/>
            <person name="Wang S."/>
            <person name="Zhao J."/>
            <person name="Liu C."/>
            <person name="Gao L."/>
            <person name="Xia E."/>
            <person name="Lu Y."/>
            <person name="Tai Y."/>
            <person name="She G."/>
            <person name="Sun J."/>
            <person name="Cao H."/>
            <person name="Tong W."/>
            <person name="Gao Q."/>
            <person name="Li Y."/>
            <person name="Deng W."/>
            <person name="Jiang X."/>
            <person name="Wang W."/>
            <person name="Chen Q."/>
            <person name="Zhang S."/>
            <person name="Li H."/>
            <person name="Wu J."/>
            <person name="Wang P."/>
            <person name="Li P."/>
            <person name="Shi C."/>
            <person name="Zheng F."/>
            <person name="Jian J."/>
            <person name="Huang B."/>
            <person name="Shan D."/>
            <person name="Shi M."/>
            <person name="Fang C."/>
            <person name="Yue Y."/>
            <person name="Li F."/>
            <person name="Li D."/>
            <person name="Wei S."/>
            <person name="Han B."/>
            <person name="Jiang C."/>
            <person name="Yin Y."/>
            <person name="Xia T."/>
            <person name="Zhang Z."/>
            <person name="Bennetzen J.L."/>
            <person name="Zhao S."/>
            <person name="Wan X."/>
        </authorList>
    </citation>
    <scope>NUCLEOTIDE SEQUENCE [LARGE SCALE GENOMIC DNA]</scope>
    <source>
        <strain evidence="9">cv. Shuchazao</strain>
        <tissue evidence="8">Leaf</tissue>
    </source>
</reference>
<dbReference type="FunFam" id="4.10.280.10:FF:000123">
    <property type="entry name" value="Transcription factor bHLH113"/>
    <property type="match status" value="1"/>
</dbReference>
<keyword evidence="2" id="KW-0805">Transcription regulation</keyword>
<evidence type="ECO:0000256" key="4">
    <source>
        <dbReference type="ARBA" id="ARBA00023163"/>
    </source>
</evidence>
<dbReference type="InterPro" id="IPR045239">
    <property type="entry name" value="bHLH95_bHLH"/>
</dbReference>
<dbReference type="GO" id="GO:0000981">
    <property type="term" value="F:DNA-binding transcription factor activity, RNA polymerase II-specific"/>
    <property type="evidence" value="ECO:0007669"/>
    <property type="project" value="TreeGrafter"/>
</dbReference>
<evidence type="ECO:0000256" key="1">
    <source>
        <dbReference type="ARBA" id="ARBA00004123"/>
    </source>
</evidence>
<evidence type="ECO:0000313" key="8">
    <source>
        <dbReference type="EMBL" id="THG19805.1"/>
    </source>
</evidence>
<keyword evidence="5" id="KW-0539">Nucleus</keyword>
<dbReference type="AlphaFoldDB" id="A0A4S4ETP5"/>
<feature type="region of interest" description="Disordered" evidence="6">
    <location>
        <begin position="138"/>
        <end position="162"/>
    </location>
</feature>
<feature type="region of interest" description="Disordered" evidence="6">
    <location>
        <begin position="82"/>
        <end position="120"/>
    </location>
</feature>
<evidence type="ECO:0000313" key="9">
    <source>
        <dbReference type="Proteomes" id="UP000306102"/>
    </source>
</evidence>
<evidence type="ECO:0000256" key="5">
    <source>
        <dbReference type="ARBA" id="ARBA00023242"/>
    </source>
</evidence>
<dbReference type="PROSITE" id="PS50888">
    <property type="entry name" value="BHLH"/>
    <property type="match status" value="1"/>
</dbReference>
<evidence type="ECO:0000256" key="2">
    <source>
        <dbReference type="ARBA" id="ARBA00023015"/>
    </source>
</evidence>
<accession>A0A4S4ETP5</accession>
<dbReference type="InterPro" id="IPR036638">
    <property type="entry name" value="HLH_DNA-bd_sf"/>
</dbReference>
<dbReference type="SUPFAM" id="SSF47459">
    <property type="entry name" value="HLH, helix-loop-helix DNA-binding domain"/>
    <property type="match status" value="1"/>
</dbReference>
<proteinExistence type="predicted"/>
<dbReference type="InterPro" id="IPR011598">
    <property type="entry name" value="bHLH_dom"/>
</dbReference>
<name>A0A4S4ETP5_CAMSN</name>
<sequence length="276" mass="29833">MPTLSLLKKTRLFDLKVSSMADSEGSSIAGGSFSQLLFADDDVGLDTDGCYNYTSSFSTENPPKMLCFGDYNRIGSDVGVSETTTRTAQKSRLTCSDSSSASSTTSTSTTTLSKANKRRNGLGNQSIQSFIAGIRAPAGSQRNCKKTKSENSTVTGHGKVKREKLGERITALQQLVSPYGKTDTASVLHEAMGYIRFLHDQVHVLCSPYLERLSSSTLLLHRPPPEEGENGEGNSRKDLRSRGLCLVPIECTEHIANNNGADFWSPAMGNNVSPKH</sequence>
<dbReference type="PANTHER" id="PTHR16223:SF335">
    <property type="entry name" value="TRANSCRIPTION FACTOR BHLH113"/>
    <property type="match status" value="1"/>
</dbReference>
<evidence type="ECO:0000259" key="7">
    <source>
        <dbReference type="PROSITE" id="PS50888"/>
    </source>
</evidence>
<dbReference type="GO" id="GO:0046983">
    <property type="term" value="F:protein dimerization activity"/>
    <property type="evidence" value="ECO:0007669"/>
    <property type="project" value="InterPro"/>
</dbReference>
<dbReference type="EMBL" id="SDRB02002261">
    <property type="protein sequence ID" value="THG19805.1"/>
    <property type="molecule type" value="Genomic_DNA"/>
</dbReference>
<dbReference type="InterPro" id="IPR045843">
    <property type="entry name" value="IND-like"/>
</dbReference>
<evidence type="ECO:0000256" key="3">
    <source>
        <dbReference type="ARBA" id="ARBA00023125"/>
    </source>
</evidence>
<comment type="caution">
    <text evidence="8">The sequence shown here is derived from an EMBL/GenBank/DDBJ whole genome shotgun (WGS) entry which is preliminary data.</text>
</comment>
<organism evidence="8 9">
    <name type="scientific">Camellia sinensis var. sinensis</name>
    <name type="common">China tea</name>
    <dbReference type="NCBI Taxonomy" id="542762"/>
    <lineage>
        <taxon>Eukaryota</taxon>
        <taxon>Viridiplantae</taxon>
        <taxon>Streptophyta</taxon>
        <taxon>Embryophyta</taxon>
        <taxon>Tracheophyta</taxon>
        <taxon>Spermatophyta</taxon>
        <taxon>Magnoliopsida</taxon>
        <taxon>eudicotyledons</taxon>
        <taxon>Gunneridae</taxon>
        <taxon>Pentapetalae</taxon>
        <taxon>asterids</taxon>
        <taxon>Ericales</taxon>
        <taxon>Theaceae</taxon>
        <taxon>Camellia</taxon>
    </lineage>
</organism>
<dbReference type="GO" id="GO:0000978">
    <property type="term" value="F:RNA polymerase II cis-regulatory region sequence-specific DNA binding"/>
    <property type="evidence" value="ECO:0007669"/>
    <property type="project" value="TreeGrafter"/>
</dbReference>
<keyword evidence="4" id="KW-0804">Transcription</keyword>
<feature type="domain" description="BHLH" evidence="7">
    <location>
        <begin position="149"/>
        <end position="198"/>
    </location>
</feature>
<feature type="compositionally biased region" description="Low complexity" evidence="6">
    <location>
        <begin position="91"/>
        <end position="113"/>
    </location>
</feature>
<comment type="subcellular location">
    <subcellularLocation>
        <location evidence="1">Nucleus</location>
    </subcellularLocation>
</comment>
<evidence type="ECO:0000256" key="6">
    <source>
        <dbReference type="SAM" id="MobiDB-lite"/>
    </source>
</evidence>
<keyword evidence="3" id="KW-0238">DNA-binding</keyword>
<dbReference type="GO" id="GO:0005634">
    <property type="term" value="C:nucleus"/>
    <property type="evidence" value="ECO:0007669"/>
    <property type="project" value="UniProtKB-SubCell"/>
</dbReference>
<keyword evidence="9" id="KW-1185">Reference proteome</keyword>
<dbReference type="Proteomes" id="UP000306102">
    <property type="component" value="Unassembled WGS sequence"/>
</dbReference>
<dbReference type="PANTHER" id="PTHR16223">
    <property type="entry name" value="TRANSCRIPTION FACTOR BHLH83-RELATED"/>
    <property type="match status" value="1"/>
</dbReference>
<gene>
    <name evidence="8" type="ORF">TEA_018559</name>
</gene>
<dbReference type="CDD" id="cd11393">
    <property type="entry name" value="bHLH_AtbHLH_like"/>
    <property type="match status" value="1"/>
</dbReference>